<dbReference type="InterPro" id="IPR024034">
    <property type="entry name" value="ATPase_F1/V1_b/a_C"/>
</dbReference>
<gene>
    <name evidence="12" type="ORF">A3A60_03960</name>
</gene>
<comment type="similarity">
    <text evidence="2">Belongs to the ATPase alpha/beta chains family.</text>
</comment>
<dbReference type="Proteomes" id="UP000179227">
    <property type="component" value="Unassembled WGS sequence"/>
</dbReference>
<sequence length="459" mass="51033">MPEENTGKITGILGDVVEIEFPRDKPGRHELLTLAEDNTVKLEVYGSSPAGKIMALTYTEPTKLYRGAAVVRLFETISVPVGSQLLGRIIDVFGQPHDGKEPLKINKSRSIYGDPPNFQSIKVSSEILETGIKVIDFFTPFLKGGKIGLLGGAGVGKSVILSEFMHNVAVFHKGISVFAGIGERIREAHEMIEDLTQMNVLPNVTLVFGQMNERPAVRFRTGYTAATLAEYFRDDEDKDVLFFVDNAYRFIQAGNELSILMNTIPSEDGYQPTLSSDIGVFQERLVSAGNAHITSVEAIYVPADDFSDAGVQSLLPYFDSLVVLSREIAEEGRRPAVDVVASTSGLITRKLIGQRHYETYLEAEKVLSRFEYLDRIVSIAGEQELSPENRVIYRRARLLLNYMTQDFFMVKNQTGRPGVYVKRGEVVEDIADIVSGKIDNWAYERLLYISTLKTANQNG</sequence>
<keyword evidence="4" id="KW-0547">Nucleotide-binding</keyword>
<dbReference type="InterPro" id="IPR020003">
    <property type="entry name" value="ATPase_a/bsu_AS"/>
</dbReference>
<keyword evidence="3" id="KW-0813">Transport</keyword>
<evidence type="ECO:0000256" key="3">
    <source>
        <dbReference type="ARBA" id="ARBA00022448"/>
    </source>
</evidence>
<evidence type="ECO:0000256" key="9">
    <source>
        <dbReference type="ARBA" id="ARBA00023196"/>
    </source>
</evidence>
<evidence type="ECO:0000256" key="2">
    <source>
        <dbReference type="ARBA" id="ARBA00008936"/>
    </source>
</evidence>
<accession>A0A1F5HYF8</accession>
<keyword evidence="7" id="KW-0406">Ion transport</keyword>
<organism evidence="12 13">
    <name type="scientific">Candidatus Curtissbacteria bacterium RIFCSPLOWO2_01_FULL_42_26</name>
    <dbReference type="NCBI Taxonomy" id="1797729"/>
    <lineage>
        <taxon>Bacteria</taxon>
        <taxon>Candidatus Curtissiibacteriota</taxon>
    </lineage>
</organism>
<dbReference type="GO" id="GO:0045259">
    <property type="term" value="C:proton-transporting ATP synthase complex"/>
    <property type="evidence" value="ECO:0007669"/>
    <property type="project" value="UniProtKB-KW"/>
</dbReference>
<evidence type="ECO:0000256" key="5">
    <source>
        <dbReference type="ARBA" id="ARBA00022840"/>
    </source>
</evidence>
<dbReference type="PROSITE" id="PS00152">
    <property type="entry name" value="ATPASE_ALPHA_BETA"/>
    <property type="match status" value="1"/>
</dbReference>
<evidence type="ECO:0000256" key="4">
    <source>
        <dbReference type="ARBA" id="ARBA00022741"/>
    </source>
</evidence>
<dbReference type="SUPFAM" id="SSF47917">
    <property type="entry name" value="C-terminal domain of alpha and beta subunits of F1 ATP synthase"/>
    <property type="match status" value="1"/>
</dbReference>
<proteinExistence type="inferred from homology"/>
<feature type="domain" description="ATPase F1/V1/A1 complex alpha/beta subunit nucleotide-binding" evidence="11">
    <location>
        <begin position="131"/>
        <end position="344"/>
    </location>
</feature>
<keyword evidence="10" id="KW-0066">ATP synthesis</keyword>
<dbReference type="GO" id="GO:0046933">
    <property type="term" value="F:proton-transporting ATP synthase activity, rotational mechanism"/>
    <property type="evidence" value="ECO:0007669"/>
    <property type="project" value="TreeGrafter"/>
</dbReference>
<name>A0A1F5HYF8_9BACT</name>
<evidence type="ECO:0000313" key="12">
    <source>
        <dbReference type="EMBL" id="OGE09198.1"/>
    </source>
</evidence>
<keyword evidence="5" id="KW-0067">ATP-binding</keyword>
<keyword evidence="9" id="KW-0139">CF(1)</keyword>
<dbReference type="InterPro" id="IPR036121">
    <property type="entry name" value="ATPase_F1/V1/A1_a/bsu_N_sf"/>
</dbReference>
<dbReference type="STRING" id="1797729.A3A60_03960"/>
<evidence type="ECO:0000256" key="1">
    <source>
        <dbReference type="ARBA" id="ARBA00004370"/>
    </source>
</evidence>
<evidence type="ECO:0000259" key="11">
    <source>
        <dbReference type="Pfam" id="PF00006"/>
    </source>
</evidence>
<evidence type="ECO:0000256" key="6">
    <source>
        <dbReference type="ARBA" id="ARBA00022967"/>
    </source>
</evidence>
<keyword evidence="8" id="KW-0472">Membrane</keyword>
<evidence type="ECO:0000256" key="7">
    <source>
        <dbReference type="ARBA" id="ARBA00023065"/>
    </source>
</evidence>
<dbReference type="Gene3D" id="1.10.1140.10">
    <property type="entry name" value="Bovine Mitochondrial F1-atpase, Atp Synthase Beta Chain, Chain D, domain 3"/>
    <property type="match status" value="1"/>
</dbReference>
<comment type="caution">
    <text evidence="12">The sequence shown here is derived from an EMBL/GenBank/DDBJ whole genome shotgun (WGS) entry which is preliminary data.</text>
</comment>
<evidence type="ECO:0000256" key="8">
    <source>
        <dbReference type="ARBA" id="ARBA00023136"/>
    </source>
</evidence>
<evidence type="ECO:0000256" key="10">
    <source>
        <dbReference type="ARBA" id="ARBA00023310"/>
    </source>
</evidence>
<dbReference type="InterPro" id="IPR027417">
    <property type="entry name" value="P-loop_NTPase"/>
</dbReference>
<protein>
    <submittedName>
        <fullName evidence="12">F0F1 ATP synthase subunit beta</fullName>
    </submittedName>
</protein>
<dbReference type="InterPro" id="IPR050053">
    <property type="entry name" value="ATPase_alpha/beta_chains"/>
</dbReference>
<evidence type="ECO:0000313" key="13">
    <source>
        <dbReference type="Proteomes" id="UP000179227"/>
    </source>
</evidence>
<dbReference type="SUPFAM" id="SSF50615">
    <property type="entry name" value="N-terminal domain of alpha and beta subunits of F1 ATP synthase"/>
    <property type="match status" value="1"/>
</dbReference>
<dbReference type="AlphaFoldDB" id="A0A1F5HYF8"/>
<reference evidence="12 13" key="1">
    <citation type="journal article" date="2016" name="Nat. Commun.">
        <title>Thousands of microbial genomes shed light on interconnected biogeochemical processes in an aquifer system.</title>
        <authorList>
            <person name="Anantharaman K."/>
            <person name="Brown C.T."/>
            <person name="Hug L.A."/>
            <person name="Sharon I."/>
            <person name="Castelle C.J."/>
            <person name="Probst A.J."/>
            <person name="Thomas B.C."/>
            <person name="Singh A."/>
            <person name="Wilkins M.J."/>
            <person name="Karaoz U."/>
            <person name="Brodie E.L."/>
            <person name="Williams K.H."/>
            <person name="Hubbard S.S."/>
            <person name="Banfield J.F."/>
        </authorList>
    </citation>
    <scope>NUCLEOTIDE SEQUENCE [LARGE SCALE GENOMIC DNA]</scope>
</reference>
<dbReference type="SUPFAM" id="SSF52540">
    <property type="entry name" value="P-loop containing nucleoside triphosphate hydrolases"/>
    <property type="match status" value="1"/>
</dbReference>
<dbReference type="GO" id="GO:0005524">
    <property type="term" value="F:ATP binding"/>
    <property type="evidence" value="ECO:0007669"/>
    <property type="project" value="UniProtKB-KW"/>
</dbReference>
<keyword evidence="6" id="KW-1278">Translocase</keyword>
<dbReference type="Pfam" id="PF00006">
    <property type="entry name" value="ATP-synt_ab"/>
    <property type="match status" value="1"/>
</dbReference>
<comment type="subcellular location">
    <subcellularLocation>
        <location evidence="1">Membrane</location>
    </subcellularLocation>
</comment>
<dbReference type="Gene3D" id="2.40.10.170">
    <property type="match status" value="1"/>
</dbReference>
<dbReference type="PANTHER" id="PTHR15184:SF71">
    <property type="entry name" value="ATP SYNTHASE SUBUNIT BETA, MITOCHONDRIAL"/>
    <property type="match status" value="1"/>
</dbReference>
<dbReference type="Gene3D" id="3.40.50.300">
    <property type="entry name" value="P-loop containing nucleotide triphosphate hydrolases"/>
    <property type="match status" value="1"/>
</dbReference>
<dbReference type="PANTHER" id="PTHR15184">
    <property type="entry name" value="ATP SYNTHASE"/>
    <property type="match status" value="1"/>
</dbReference>
<dbReference type="EMBL" id="MFBS01000022">
    <property type="protein sequence ID" value="OGE09198.1"/>
    <property type="molecule type" value="Genomic_DNA"/>
</dbReference>
<dbReference type="InterPro" id="IPR000194">
    <property type="entry name" value="ATPase_F1/V1/A1_a/bsu_nucl-bd"/>
</dbReference>